<evidence type="ECO:0000256" key="1">
    <source>
        <dbReference type="ARBA" id="ARBA00005101"/>
    </source>
</evidence>
<dbReference type="PANTHER" id="PTHR10625">
    <property type="entry name" value="HISTONE DEACETYLASE HDAC1-RELATED"/>
    <property type="match status" value="1"/>
</dbReference>
<evidence type="ECO:0000313" key="6">
    <source>
        <dbReference type="EMBL" id="TCT19894.1"/>
    </source>
</evidence>
<dbReference type="GO" id="GO:0045150">
    <property type="term" value="P:acetoin catabolic process"/>
    <property type="evidence" value="ECO:0007669"/>
    <property type="project" value="UniProtKB-UniPathway"/>
</dbReference>
<dbReference type="PRINTS" id="PR01270">
    <property type="entry name" value="HDASUPER"/>
</dbReference>
<comment type="pathway">
    <text evidence="1">Ketone degradation; acetoin degradation.</text>
</comment>
<keyword evidence="4" id="KW-0006">Acetoin catabolism</keyword>
<evidence type="ECO:0000256" key="2">
    <source>
        <dbReference type="ARBA" id="ARBA00005947"/>
    </source>
</evidence>
<evidence type="ECO:0000256" key="3">
    <source>
        <dbReference type="ARBA" id="ARBA00020218"/>
    </source>
</evidence>
<dbReference type="InterPro" id="IPR037138">
    <property type="entry name" value="His_deacetylse_dom_sf"/>
</dbReference>
<dbReference type="Proteomes" id="UP000294650">
    <property type="component" value="Unassembled WGS sequence"/>
</dbReference>
<accession>A0A4R3MU79</accession>
<dbReference type="UniPathway" id="UPA00040"/>
<comment type="similarity">
    <text evidence="2">Belongs to the histone deacetylase family.</text>
</comment>
<dbReference type="AlphaFoldDB" id="A0A4R3MU79"/>
<dbReference type="GO" id="GO:0004407">
    <property type="term" value="F:histone deacetylase activity"/>
    <property type="evidence" value="ECO:0007669"/>
    <property type="project" value="TreeGrafter"/>
</dbReference>
<name>A0A4R3MU79_9BACI</name>
<dbReference type="CDD" id="cd09994">
    <property type="entry name" value="HDAC_AcuC_like"/>
    <property type="match status" value="1"/>
</dbReference>
<reference evidence="6 7" key="1">
    <citation type="submission" date="2019-03" db="EMBL/GenBank/DDBJ databases">
        <title>Genomic Encyclopedia of Type Strains, Phase IV (KMG-IV): sequencing the most valuable type-strain genomes for metagenomic binning, comparative biology and taxonomic classification.</title>
        <authorList>
            <person name="Goeker M."/>
        </authorList>
    </citation>
    <scope>NUCLEOTIDE SEQUENCE [LARGE SCALE GENOMIC DNA]</scope>
    <source>
        <strain evidence="6 7">DSM 25894</strain>
    </source>
</reference>
<dbReference type="PRINTS" id="PR01272">
    <property type="entry name" value="ACUCPROTEIN"/>
</dbReference>
<dbReference type="InterPro" id="IPR003085">
    <property type="entry name" value="AcuC"/>
</dbReference>
<dbReference type="EMBL" id="SMAN01000016">
    <property type="protein sequence ID" value="TCT19894.1"/>
    <property type="molecule type" value="Genomic_DNA"/>
</dbReference>
<feature type="domain" description="Histone deacetylase" evidence="5">
    <location>
        <begin position="31"/>
        <end position="328"/>
    </location>
</feature>
<dbReference type="InterPro" id="IPR000286">
    <property type="entry name" value="HDACs"/>
</dbReference>
<sequence length="399" mass="45437">MAKYAGDYKMNCTSAFVYSEQFTNYRFHDEHPFNQKRVVLTYELLKESGALNNNQVLPPRLATDDEIKLVHDGAYIEAVKKAGEGKLSESKAAEYGLGTEDTPVFKNMHEASAWMVGGSLQAVDAVLEGKVQHALNLGGGLHHGFKRKASGFCIYNDGAIAIEYIRQKYGFRVLYVDTDAHHGDGVQWAFYDDPNVCTLSIHETGRYLFPGTGNVNERGQKEGYGYSFNIPIDAFTEDESFIEVYKTALTEVMEYFKPDVIVTQNGVDAHYFDPLTHLYGTMNLYECIPKLAHELAHTYCDGRWIALGGGGYDIWRVVPRAWSQLWKIMTTNTPFSGPLPERWLKKWKDEAPVPLPETWEDIEPLYKAIPRKMEITEKNKQNLDKAMQWIRNQKNTPYS</sequence>
<evidence type="ECO:0000313" key="7">
    <source>
        <dbReference type="Proteomes" id="UP000294650"/>
    </source>
</evidence>
<dbReference type="SUPFAM" id="SSF52768">
    <property type="entry name" value="Arginase/deacetylase"/>
    <property type="match status" value="1"/>
</dbReference>
<comment type="caution">
    <text evidence="6">The sequence shown here is derived from an EMBL/GenBank/DDBJ whole genome shotgun (WGS) entry which is preliminary data.</text>
</comment>
<dbReference type="PANTHER" id="PTHR10625:SF10">
    <property type="entry name" value="HISTONE DEACETYLASE HDAC1"/>
    <property type="match status" value="1"/>
</dbReference>
<dbReference type="RefSeq" id="WP_279388258.1">
    <property type="nucleotide sequence ID" value="NZ_SMAN01000016.1"/>
</dbReference>
<dbReference type="InterPro" id="IPR023801">
    <property type="entry name" value="His_deacetylse_dom"/>
</dbReference>
<dbReference type="GO" id="GO:0040029">
    <property type="term" value="P:epigenetic regulation of gene expression"/>
    <property type="evidence" value="ECO:0007669"/>
    <property type="project" value="TreeGrafter"/>
</dbReference>
<dbReference type="Gene3D" id="3.40.800.20">
    <property type="entry name" value="Histone deacetylase domain"/>
    <property type="match status" value="1"/>
</dbReference>
<proteinExistence type="inferred from homology"/>
<gene>
    <name evidence="6" type="ORF">EDD68_11623</name>
</gene>
<keyword evidence="7" id="KW-1185">Reference proteome</keyword>
<dbReference type="Pfam" id="PF00850">
    <property type="entry name" value="Hist_deacetyl"/>
    <property type="match status" value="1"/>
</dbReference>
<dbReference type="InterPro" id="IPR023696">
    <property type="entry name" value="Ureohydrolase_dom_sf"/>
</dbReference>
<evidence type="ECO:0000256" key="4">
    <source>
        <dbReference type="ARBA" id="ARBA00022627"/>
    </source>
</evidence>
<evidence type="ECO:0000259" key="5">
    <source>
        <dbReference type="Pfam" id="PF00850"/>
    </source>
</evidence>
<protein>
    <recommendedName>
        <fullName evidence="3">Acetoin utilization protein AcuC</fullName>
    </recommendedName>
</protein>
<organism evidence="6 7">
    <name type="scientific">Melghiribacillus thermohalophilus</name>
    <dbReference type="NCBI Taxonomy" id="1324956"/>
    <lineage>
        <taxon>Bacteria</taxon>
        <taxon>Bacillati</taxon>
        <taxon>Bacillota</taxon>
        <taxon>Bacilli</taxon>
        <taxon>Bacillales</taxon>
        <taxon>Bacillaceae</taxon>
        <taxon>Melghiribacillus</taxon>
    </lineage>
</organism>